<dbReference type="EMBL" id="LR899010">
    <property type="protein sequence ID" value="CAD7082850.1"/>
    <property type="molecule type" value="Genomic_DNA"/>
</dbReference>
<dbReference type="InParanoid" id="A0A7R8UL46"/>
<dbReference type="Proteomes" id="UP000594454">
    <property type="component" value="Chromosome 2"/>
</dbReference>
<evidence type="ECO:0000313" key="2">
    <source>
        <dbReference type="Proteomes" id="UP000594454"/>
    </source>
</evidence>
<evidence type="ECO:0008006" key="3">
    <source>
        <dbReference type="Google" id="ProtNLM"/>
    </source>
</evidence>
<keyword evidence="2" id="KW-1185">Reference proteome</keyword>
<proteinExistence type="predicted"/>
<protein>
    <recommendedName>
        <fullName evidence="3">Transposase</fullName>
    </recommendedName>
</protein>
<accession>A0A7R8UL46</accession>
<sequence>MEAAVEEVLGGCSMRSAAFLKNVTHFTLSRYVKKTKEHSEKNIRYAPNYSVMMISTAEQKEKLKNVLIMCSKMNMAYQQKIANELHMMWQ</sequence>
<name>A0A7R8UL46_HERIL</name>
<gene>
    <name evidence="1" type="ORF">HERILL_LOCUS5853</name>
</gene>
<reference evidence="1 2" key="1">
    <citation type="submission" date="2020-11" db="EMBL/GenBank/DDBJ databases">
        <authorList>
            <person name="Wallbank WR R."/>
            <person name="Pardo Diaz C."/>
            <person name="Kozak K."/>
            <person name="Martin S."/>
            <person name="Jiggins C."/>
            <person name="Moest M."/>
            <person name="Warren A I."/>
            <person name="Generalovic N T."/>
            <person name="Byers J.R.P. K."/>
            <person name="Montejo-Kovacevich G."/>
            <person name="Yen C E."/>
        </authorList>
    </citation>
    <scope>NUCLEOTIDE SEQUENCE [LARGE SCALE GENOMIC DNA]</scope>
</reference>
<evidence type="ECO:0000313" key="1">
    <source>
        <dbReference type="EMBL" id="CAD7082850.1"/>
    </source>
</evidence>
<organism evidence="1 2">
    <name type="scientific">Hermetia illucens</name>
    <name type="common">Black soldier fly</name>
    <dbReference type="NCBI Taxonomy" id="343691"/>
    <lineage>
        <taxon>Eukaryota</taxon>
        <taxon>Metazoa</taxon>
        <taxon>Ecdysozoa</taxon>
        <taxon>Arthropoda</taxon>
        <taxon>Hexapoda</taxon>
        <taxon>Insecta</taxon>
        <taxon>Pterygota</taxon>
        <taxon>Neoptera</taxon>
        <taxon>Endopterygota</taxon>
        <taxon>Diptera</taxon>
        <taxon>Brachycera</taxon>
        <taxon>Stratiomyomorpha</taxon>
        <taxon>Stratiomyidae</taxon>
        <taxon>Hermetiinae</taxon>
        <taxon>Hermetia</taxon>
    </lineage>
</organism>
<dbReference type="AlphaFoldDB" id="A0A7R8UL46"/>